<dbReference type="AlphaFoldDB" id="A0A4R1B5U3"/>
<dbReference type="NCBIfam" id="TIGR03122">
    <property type="entry name" value="one_C_dehyd_C"/>
    <property type="match status" value="1"/>
</dbReference>
<evidence type="ECO:0000313" key="2">
    <source>
        <dbReference type="EMBL" id="TCJ11897.1"/>
    </source>
</evidence>
<name>A0A4R1B5U3_9PROT</name>
<accession>A0A4R1B5U3</accession>
<dbReference type="InterPro" id="IPR002489">
    <property type="entry name" value="Glu_synth_asu_C"/>
</dbReference>
<dbReference type="Gene3D" id="2.160.20.60">
    <property type="entry name" value="Glutamate synthase, alpha subunit, C-terminal domain"/>
    <property type="match status" value="2"/>
</dbReference>
<organism evidence="2 3">
    <name type="scientific">Parasulfuritortus cantonensis</name>
    <dbReference type="NCBI Taxonomy" id="2528202"/>
    <lineage>
        <taxon>Bacteria</taxon>
        <taxon>Pseudomonadati</taxon>
        <taxon>Pseudomonadota</taxon>
        <taxon>Betaproteobacteria</taxon>
        <taxon>Nitrosomonadales</taxon>
        <taxon>Thiobacillaceae</taxon>
        <taxon>Parasulfuritortus</taxon>
    </lineage>
</organism>
<evidence type="ECO:0000313" key="3">
    <source>
        <dbReference type="Proteomes" id="UP000295443"/>
    </source>
</evidence>
<dbReference type="EMBL" id="SJZB01000047">
    <property type="protein sequence ID" value="TCJ11897.1"/>
    <property type="molecule type" value="Genomic_DNA"/>
</dbReference>
<proteinExistence type="predicted"/>
<dbReference type="Pfam" id="PF01493">
    <property type="entry name" value="GXGXG"/>
    <property type="match status" value="1"/>
</dbReference>
<dbReference type="OrthoDB" id="8562860at2"/>
<dbReference type="InterPro" id="IPR036485">
    <property type="entry name" value="Glu_synth_asu_C_sf"/>
</dbReference>
<dbReference type="PANTHER" id="PTHR39673:SF5">
    <property type="entry name" value="TUNGSTEN-CONTAINING FORMYLMETHANOFURAN DEHYDROGENASE 2 SUBUNIT C"/>
    <property type="match status" value="1"/>
</dbReference>
<dbReference type="PANTHER" id="PTHR39673">
    <property type="entry name" value="TUNGSTEN FORMYLMETHANOFURAN DEHYDROGENASE, SUBUNIT C (FWDC)"/>
    <property type="match status" value="1"/>
</dbReference>
<reference evidence="2 3" key="1">
    <citation type="submission" date="2019-03" db="EMBL/GenBank/DDBJ databases">
        <title>Genome sequence of Thiobacillaceae bacterium LSR1, a sulfur-oxidizing bacterium isolated from freshwater sediment.</title>
        <authorList>
            <person name="Li S."/>
        </authorList>
    </citation>
    <scope>NUCLEOTIDE SEQUENCE [LARGE SCALE GENOMIC DNA]</scope>
    <source>
        <strain evidence="2 3">LSR1</strain>
    </source>
</reference>
<sequence length="266" mass="26951">MTATTLTLRAGIAGTVDLGGVLPETLVRADAGRLVVGLDGRPVELAELFTLRPGDADSLVVEAEGVRLDNVGRAMTAGRLRLEGHAGDYAGEAMRGGELLIAGDAGDFAACAMRAGLLRIDGRAGDWLAAARTGERAGMAGGVVAVAGGVGDRLGDRMRRGLVLVRGRAGRACGARMLAGTLAVAGGCDDLAGFGLRRGSLVLGVAPELGATFNEAGVADLPWLGLLRRYADAILPGAVFAGTRARRWQGDLAQGGKGEVLVPACG</sequence>
<comment type="caution">
    <text evidence="2">The sequence shown here is derived from an EMBL/GenBank/DDBJ whole genome shotgun (WGS) entry which is preliminary data.</text>
</comment>
<feature type="domain" description="Glutamate synthase alpha subunit C-terminal" evidence="1">
    <location>
        <begin position="56"/>
        <end position="181"/>
    </location>
</feature>
<protein>
    <submittedName>
        <fullName evidence="2">Formylmethanofuran dehydrogenase subunit C</fullName>
    </submittedName>
</protein>
<dbReference type="RefSeq" id="WP_131448480.1">
    <property type="nucleotide sequence ID" value="NZ_SJZB01000047.1"/>
</dbReference>
<dbReference type="InterPro" id="IPR017550">
    <property type="entry name" value="Formylmethanofuran_DH_suC"/>
</dbReference>
<dbReference type="GO" id="GO:0015948">
    <property type="term" value="P:methanogenesis"/>
    <property type="evidence" value="ECO:0007669"/>
    <property type="project" value="InterPro"/>
</dbReference>
<gene>
    <name evidence="2" type="ORF">EZJ19_13610</name>
</gene>
<dbReference type="GO" id="GO:0018493">
    <property type="term" value="F:formylmethanofuran dehydrogenase activity"/>
    <property type="evidence" value="ECO:0007669"/>
    <property type="project" value="InterPro"/>
</dbReference>
<dbReference type="Proteomes" id="UP000295443">
    <property type="component" value="Unassembled WGS sequence"/>
</dbReference>
<keyword evidence="3" id="KW-1185">Reference proteome</keyword>
<dbReference type="SUPFAM" id="SSF69336">
    <property type="entry name" value="Alpha subunit of glutamate synthase, C-terminal domain"/>
    <property type="match status" value="1"/>
</dbReference>
<dbReference type="GO" id="GO:0046914">
    <property type="term" value="F:transition metal ion binding"/>
    <property type="evidence" value="ECO:0007669"/>
    <property type="project" value="InterPro"/>
</dbReference>
<evidence type="ECO:0000259" key="1">
    <source>
        <dbReference type="Pfam" id="PF01493"/>
    </source>
</evidence>